<dbReference type="Pfam" id="PF08386">
    <property type="entry name" value="Abhydrolase_4"/>
    <property type="match status" value="1"/>
</dbReference>
<dbReference type="Gene3D" id="3.40.50.1820">
    <property type="entry name" value="alpha/beta hydrolase"/>
    <property type="match status" value="1"/>
</dbReference>
<comment type="similarity">
    <text evidence="1">Belongs to the peptidase S33 family.</text>
</comment>
<accession>A0A1I1I7L9</accession>
<evidence type="ECO:0000259" key="4">
    <source>
        <dbReference type="Pfam" id="PF00561"/>
    </source>
</evidence>
<protein>
    <submittedName>
        <fullName evidence="6">TAP-like protein</fullName>
    </submittedName>
</protein>
<name>A0A1I1I7L9_9ACTN</name>
<dbReference type="Pfam" id="PF00561">
    <property type="entry name" value="Abhydrolase_1"/>
    <property type="match status" value="1"/>
</dbReference>
<dbReference type="RefSeq" id="WP_109504818.1">
    <property type="nucleotide sequence ID" value="NZ_BNAC01000002.1"/>
</dbReference>
<dbReference type="SUPFAM" id="SSF53474">
    <property type="entry name" value="alpha/beta-Hydrolases"/>
    <property type="match status" value="1"/>
</dbReference>
<dbReference type="STRING" id="1225127.SAMN05661030_0664"/>
<dbReference type="GO" id="GO:0016787">
    <property type="term" value="F:hydrolase activity"/>
    <property type="evidence" value="ECO:0007669"/>
    <property type="project" value="UniProtKB-KW"/>
</dbReference>
<keyword evidence="3" id="KW-0378">Hydrolase</keyword>
<dbReference type="InterPro" id="IPR029058">
    <property type="entry name" value="AB_hydrolase_fold"/>
</dbReference>
<evidence type="ECO:0000313" key="7">
    <source>
        <dbReference type="Proteomes" id="UP000199022"/>
    </source>
</evidence>
<dbReference type="InterPro" id="IPR051601">
    <property type="entry name" value="Serine_prot/Carboxylest_S33"/>
</dbReference>
<dbReference type="Proteomes" id="UP000199022">
    <property type="component" value="Unassembled WGS sequence"/>
</dbReference>
<reference evidence="7" key="1">
    <citation type="submission" date="2016-10" db="EMBL/GenBank/DDBJ databases">
        <authorList>
            <person name="Varghese N."/>
            <person name="Submissions S."/>
        </authorList>
    </citation>
    <scope>NUCLEOTIDE SEQUENCE [LARGE SCALE GENOMIC DNA]</scope>
    <source>
        <strain evidence="7">DSM 45962</strain>
    </source>
</reference>
<organism evidence="6 7">
    <name type="scientific">Klenkia taihuensis</name>
    <dbReference type="NCBI Taxonomy" id="1225127"/>
    <lineage>
        <taxon>Bacteria</taxon>
        <taxon>Bacillati</taxon>
        <taxon>Actinomycetota</taxon>
        <taxon>Actinomycetes</taxon>
        <taxon>Geodermatophilales</taxon>
        <taxon>Geodermatophilaceae</taxon>
        <taxon>Klenkia</taxon>
    </lineage>
</organism>
<evidence type="ECO:0000256" key="1">
    <source>
        <dbReference type="ARBA" id="ARBA00010088"/>
    </source>
</evidence>
<dbReference type="PROSITE" id="PS51257">
    <property type="entry name" value="PROKAR_LIPOPROTEIN"/>
    <property type="match status" value="1"/>
</dbReference>
<evidence type="ECO:0000256" key="3">
    <source>
        <dbReference type="ARBA" id="ARBA00022801"/>
    </source>
</evidence>
<keyword evidence="7" id="KW-1185">Reference proteome</keyword>
<evidence type="ECO:0000313" key="6">
    <source>
        <dbReference type="EMBL" id="SFC32164.1"/>
    </source>
</evidence>
<keyword evidence="2" id="KW-0732">Signal</keyword>
<dbReference type="EMBL" id="FOMD01000001">
    <property type="protein sequence ID" value="SFC32164.1"/>
    <property type="molecule type" value="Genomic_DNA"/>
</dbReference>
<dbReference type="AlphaFoldDB" id="A0A1I1I7L9"/>
<dbReference type="PANTHER" id="PTHR43248">
    <property type="entry name" value="2-SUCCINYL-6-HYDROXY-2,4-CYCLOHEXADIENE-1-CARBOXYLATE SYNTHASE"/>
    <property type="match status" value="1"/>
</dbReference>
<dbReference type="PANTHER" id="PTHR43248:SF29">
    <property type="entry name" value="TRIPEPTIDYL AMINOPEPTIDASE"/>
    <property type="match status" value="1"/>
</dbReference>
<dbReference type="InterPro" id="IPR000073">
    <property type="entry name" value="AB_hydrolase_1"/>
</dbReference>
<dbReference type="OrthoDB" id="4273853at2"/>
<feature type="domain" description="Peptidase S33 tripeptidyl aminopeptidase-like C-terminal" evidence="5">
    <location>
        <begin position="383"/>
        <end position="480"/>
    </location>
</feature>
<proteinExistence type="inferred from homology"/>
<evidence type="ECO:0000256" key="2">
    <source>
        <dbReference type="ARBA" id="ARBA00022729"/>
    </source>
</evidence>
<gene>
    <name evidence="6" type="ORF">SAMN05661030_0664</name>
</gene>
<evidence type="ECO:0000259" key="5">
    <source>
        <dbReference type="Pfam" id="PF08386"/>
    </source>
</evidence>
<dbReference type="InterPro" id="IPR013595">
    <property type="entry name" value="Pept_S33_TAP-like_C"/>
</dbReference>
<sequence length="487" mass="51508">MRSRSLLVLAALVLTGCRIDGTASPAPDGWAFVDEQPCAPSTGAGDFSCVTLSVPVDHARPAGEHWDVTFAVLRATGERRGVFVTATGGPGSSGLAAADAYTQSFPDEVREGFDVVFLDQRGIGLSQEFRCDDAYAEWTAAVDTSLTPAEREDYAAATTRFGEDCFAEAGVDPATAPRYATAQAVEDLEDLRQWLDAPQLTLYGESYGTQYVQTYAAAHPERVAGLVVDGVVDLTTDQPGFAVQAARAYSEVLELTLGDDAAGYDGLLDELAASPRTGPSGDPVDDLTLRSAAISSMSDPYAREEFADALGDALAGDVSGLDQLGNGVFVPDPTYSDALFYAVECQDYDFVPDGGDPRAVLDEWLDVAEEQGIDQLRLGGTYYGDTACLFWPGAASEPDFARPAPVTDPPYPVLVLGADTDPNTPFVGAQDVFRDLVPGAGPDDGAVVQLGGPHVVYGRGDPCVDDPVNTFIATGEVPDRRITVCRW</sequence>
<feature type="domain" description="AB hydrolase-1" evidence="4">
    <location>
        <begin position="83"/>
        <end position="236"/>
    </location>
</feature>